<dbReference type="RefSeq" id="WP_044667604.1">
    <property type="nucleotide sequence ID" value="NZ_CEHP01000003.1"/>
</dbReference>
<reference evidence="3 4" key="1">
    <citation type="submission" date="2016-02" db="EMBL/GenBank/DDBJ databases">
        <authorList>
            <consortium name="Pathogen Informatics"/>
        </authorList>
    </citation>
    <scope>NUCLEOTIDE SEQUENCE [LARGE SCALE GENOMIC DNA]</scope>
    <source>
        <strain evidence="2 4">LSS48</strain>
        <strain evidence="1 3">LSS59</strain>
    </source>
</reference>
<dbReference type="EMBL" id="FIHG01000001">
    <property type="protein sequence ID" value="CYU69658.1"/>
    <property type="molecule type" value="Genomic_DNA"/>
</dbReference>
<evidence type="ECO:0000313" key="1">
    <source>
        <dbReference type="EMBL" id="CYU69658.1"/>
    </source>
</evidence>
<sequence>MENIVIEYNNALFINGYRVPYVLKDSVEIDKTTMQVTLTIAVSEYHRIKRQKEPVEVYKFKNDLPK</sequence>
<gene>
    <name evidence="2" type="ORF">ERS132410_01105</name>
    <name evidence="1" type="ORF">ERS132421_00293</name>
</gene>
<evidence type="ECO:0000313" key="4">
    <source>
        <dbReference type="Proteomes" id="UP000073485"/>
    </source>
</evidence>
<dbReference type="Proteomes" id="UP000073200">
    <property type="component" value="Unassembled WGS sequence"/>
</dbReference>
<protein>
    <submittedName>
        <fullName evidence="1">Uncharacterized protein</fullName>
    </submittedName>
</protein>
<proteinExistence type="predicted"/>
<organism evidence="1 3">
    <name type="scientific">Streptococcus suis</name>
    <dbReference type="NCBI Taxonomy" id="1307"/>
    <lineage>
        <taxon>Bacteria</taxon>
        <taxon>Bacillati</taxon>
        <taxon>Bacillota</taxon>
        <taxon>Bacilli</taxon>
        <taxon>Lactobacillales</taxon>
        <taxon>Streptococcaceae</taxon>
        <taxon>Streptococcus</taxon>
    </lineage>
</organism>
<name>A0A0Z8EX16_STRSU</name>
<evidence type="ECO:0000313" key="2">
    <source>
        <dbReference type="EMBL" id="CYU80527.1"/>
    </source>
</evidence>
<evidence type="ECO:0000313" key="3">
    <source>
        <dbReference type="Proteomes" id="UP000073200"/>
    </source>
</evidence>
<dbReference type="AlphaFoldDB" id="A0A0Z8EX16"/>
<dbReference type="Proteomes" id="UP000073485">
    <property type="component" value="Unassembled WGS sequence"/>
</dbReference>
<dbReference type="EMBL" id="FIGO01000005">
    <property type="protein sequence ID" value="CYU80527.1"/>
    <property type="molecule type" value="Genomic_DNA"/>
</dbReference>
<accession>A0A0Z8EX16</accession>